<feature type="domain" description="Dienelactone hydrolase" evidence="1">
    <location>
        <begin position="17"/>
        <end position="237"/>
    </location>
</feature>
<protein>
    <submittedName>
        <fullName evidence="2">Dienelactone hydrolase family protein</fullName>
        <ecNumber evidence="2">3.1.-.-</ecNumber>
    </submittedName>
</protein>
<evidence type="ECO:0000313" key="3">
    <source>
        <dbReference type="Proteomes" id="UP001597182"/>
    </source>
</evidence>
<keyword evidence="2" id="KW-0378">Hydrolase</keyword>
<sequence length="247" mass="26024">MPRLDVTIPTADGEAAATLHLPEGDGPWPGVVMFPDAGGARPTFSGMGDRLASLGYATLVPDVYYRNAGYAPFDLATVFGDAEERARLFELMGTLDNERIVADASAYLDFLLARPEVTGDGAGTTGYCMGGRISMLVAGSLPEKVAAAASFHGGRLAPADDPTSPHLLAGNVRAKVYVAGAQDDASFPQEQFDRLDAALTEAGVEHTIETYPAGHGFAVPDNATYDKDAEERHWAALDALYSSALSR</sequence>
<dbReference type="EMBL" id="JBHTMB010000052">
    <property type="protein sequence ID" value="MFD1233164.1"/>
    <property type="molecule type" value="Genomic_DNA"/>
</dbReference>
<proteinExistence type="predicted"/>
<dbReference type="Pfam" id="PF01738">
    <property type="entry name" value="DLH"/>
    <property type="match status" value="1"/>
</dbReference>
<dbReference type="InterPro" id="IPR051049">
    <property type="entry name" value="Dienelactone_hydrolase-like"/>
</dbReference>
<accession>A0ABW3VGF9</accession>
<keyword evidence="3" id="KW-1185">Reference proteome</keyword>
<evidence type="ECO:0000259" key="1">
    <source>
        <dbReference type="Pfam" id="PF01738"/>
    </source>
</evidence>
<organism evidence="2 3">
    <name type="scientific">Pseudonocardia benzenivorans</name>
    <dbReference type="NCBI Taxonomy" id="228005"/>
    <lineage>
        <taxon>Bacteria</taxon>
        <taxon>Bacillati</taxon>
        <taxon>Actinomycetota</taxon>
        <taxon>Actinomycetes</taxon>
        <taxon>Pseudonocardiales</taxon>
        <taxon>Pseudonocardiaceae</taxon>
        <taxon>Pseudonocardia</taxon>
    </lineage>
</organism>
<dbReference type="PANTHER" id="PTHR46623:SF10">
    <property type="entry name" value="CARBOXYMETHYLENEBUTENOLIDASE HOMOLOG"/>
    <property type="match status" value="1"/>
</dbReference>
<name>A0ABW3VGF9_9PSEU</name>
<gene>
    <name evidence="2" type="ORF">ACFQ34_07710</name>
</gene>
<dbReference type="GO" id="GO:0016787">
    <property type="term" value="F:hydrolase activity"/>
    <property type="evidence" value="ECO:0007669"/>
    <property type="project" value="UniProtKB-KW"/>
</dbReference>
<dbReference type="Proteomes" id="UP001597182">
    <property type="component" value="Unassembled WGS sequence"/>
</dbReference>
<evidence type="ECO:0000313" key="2">
    <source>
        <dbReference type="EMBL" id="MFD1233164.1"/>
    </source>
</evidence>
<dbReference type="InterPro" id="IPR029058">
    <property type="entry name" value="AB_hydrolase_fold"/>
</dbReference>
<reference evidence="3" key="1">
    <citation type="journal article" date="2019" name="Int. J. Syst. Evol. Microbiol.">
        <title>The Global Catalogue of Microorganisms (GCM) 10K type strain sequencing project: providing services to taxonomists for standard genome sequencing and annotation.</title>
        <authorList>
            <consortium name="The Broad Institute Genomics Platform"/>
            <consortium name="The Broad Institute Genome Sequencing Center for Infectious Disease"/>
            <person name="Wu L."/>
            <person name="Ma J."/>
        </authorList>
    </citation>
    <scope>NUCLEOTIDE SEQUENCE [LARGE SCALE GENOMIC DNA]</scope>
    <source>
        <strain evidence="3">CCUG 49018</strain>
    </source>
</reference>
<dbReference type="SUPFAM" id="SSF53474">
    <property type="entry name" value="alpha/beta-Hydrolases"/>
    <property type="match status" value="1"/>
</dbReference>
<dbReference type="InterPro" id="IPR002925">
    <property type="entry name" value="Dienelactn_hydro"/>
</dbReference>
<dbReference type="EC" id="3.1.-.-" evidence="2"/>
<dbReference type="PANTHER" id="PTHR46623">
    <property type="entry name" value="CARBOXYMETHYLENEBUTENOLIDASE-RELATED"/>
    <property type="match status" value="1"/>
</dbReference>
<dbReference type="Gene3D" id="3.40.50.1820">
    <property type="entry name" value="alpha/beta hydrolase"/>
    <property type="match status" value="1"/>
</dbReference>
<comment type="caution">
    <text evidence="2">The sequence shown here is derived from an EMBL/GenBank/DDBJ whole genome shotgun (WGS) entry which is preliminary data.</text>
</comment>
<dbReference type="RefSeq" id="WP_013678287.1">
    <property type="nucleotide sequence ID" value="NZ_BAABKS010000060.1"/>
</dbReference>